<dbReference type="InterPro" id="IPR029044">
    <property type="entry name" value="Nucleotide-diphossugar_trans"/>
</dbReference>
<dbReference type="SUPFAM" id="SSF54631">
    <property type="entry name" value="CBS-domain pair"/>
    <property type="match status" value="1"/>
</dbReference>
<evidence type="ECO:0000313" key="4">
    <source>
        <dbReference type="EMBL" id="MEO9384724.1"/>
    </source>
</evidence>
<dbReference type="Gene3D" id="3.90.550.10">
    <property type="entry name" value="Spore Coat Polysaccharide Biosynthesis Protein SpsA, Chain A"/>
    <property type="match status" value="1"/>
</dbReference>
<dbReference type="PROSITE" id="PS51371">
    <property type="entry name" value="CBS"/>
    <property type="match status" value="2"/>
</dbReference>
<dbReference type="CDD" id="cd06426">
    <property type="entry name" value="NTP_transferase_like_2"/>
    <property type="match status" value="1"/>
</dbReference>
<dbReference type="Proteomes" id="UP000252038">
    <property type="component" value="Chromosome"/>
</dbReference>
<dbReference type="SMART" id="SM00116">
    <property type="entry name" value="CBS"/>
    <property type="match status" value="2"/>
</dbReference>
<reference evidence="4 6" key="2">
    <citation type="submission" date="2024-05" db="EMBL/GenBank/DDBJ databases">
        <authorList>
            <person name="De Oliveira J.P."/>
            <person name="Noriler S.A."/>
            <person name="De Oliveira A.G."/>
            <person name="Sipoli D.S."/>
        </authorList>
    </citation>
    <scope>NUCLEOTIDE SEQUENCE [LARGE SCALE GENOMIC DNA]</scope>
    <source>
        <strain evidence="4 6">LABIM192</strain>
    </source>
</reference>
<dbReference type="CDD" id="cd04607">
    <property type="entry name" value="CBS_pair_NTP_transferase_assoc"/>
    <property type="match status" value="1"/>
</dbReference>
<proteinExistence type="predicted"/>
<organism evidence="3 5">
    <name type="scientific">Chromobacterium phragmitis</name>
    <dbReference type="NCBI Taxonomy" id="2202141"/>
    <lineage>
        <taxon>Bacteria</taxon>
        <taxon>Pseudomonadati</taxon>
        <taxon>Pseudomonadota</taxon>
        <taxon>Betaproteobacteria</taxon>
        <taxon>Neisseriales</taxon>
        <taxon>Chromobacteriaceae</taxon>
        <taxon>Chromobacterium</taxon>
    </lineage>
</organism>
<dbReference type="InterPro" id="IPR000644">
    <property type="entry name" value="CBS_dom"/>
</dbReference>
<reference evidence="3 5" key="1">
    <citation type="submission" date="2018-05" db="EMBL/GenBank/DDBJ databases">
        <title>Genome sequencing, assembly and analysis of the novel insecticidal bacterium, Chromobacterium phragmitis.</title>
        <authorList>
            <person name="Sparks M.E."/>
            <person name="Blackburn M.B."/>
            <person name="Gundersen-Rindal D.E."/>
        </authorList>
    </citation>
    <scope>NUCLEOTIDE SEQUENCE [LARGE SCALE GENOMIC DNA]</scope>
    <source>
        <strain evidence="3">IIBBL 274-1</strain>
    </source>
</reference>
<dbReference type="InterPro" id="IPR005835">
    <property type="entry name" value="NTP_transferase_dom"/>
</dbReference>
<name>A0A344UKN1_9NEIS</name>
<evidence type="ECO:0000256" key="1">
    <source>
        <dbReference type="PROSITE-ProRule" id="PRU00703"/>
    </source>
</evidence>
<dbReference type="InterPro" id="IPR046342">
    <property type="entry name" value="CBS_dom_sf"/>
</dbReference>
<dbReference type="KEGG" id="chri:DK842_11435"/>
<protein>
    <submittedName>
        <fullName evidence="3">Alcohol dehydrogenase</fullName>
    </submittedName>
    <submittedName>
        <fullName evidence="4">Nucleotidyltransferase family protein</fullName>
    </submittedName>
</protein>
<dbReference type="EMBL" id="JBDXMI010000001">
    <property type="protein sequence ID" value="MEO9384724.1"/>
    <property type="molecule type" value="Genomic_DNA"/>
</dbReference>
<dbReference type="KEGG" id="chrb:DK843_16880"/>
<evidence type="ECO:0000313" key="3">
    <source>
        <dbReference type="EMBL" id="AXE35829.1"/>
    </source>
</evidence>
<feature type="domain" description="CBS" evidence="2">
    <location>
        <begin position="1"/>
        <end position="58"/>
    </location>
</feature>
<dbReference type="AlphaFoldDB" id="A0A344UKN1"/>
<dbReference type="OrthoDB" id="9788272at2"/>
<accession>A0A344UKN1</accession>
<evidence type="ECO:0000313" key="6">
    <source>
        <dbReference type="Proteomes" id="UP001462502"/>
    </source>
</evidence>
<dbReference type="EMBL" id="CP029554">
    <property type="protein sequence ID" value="AXE35829.1"/>
    <property type="molecule type" value="Genomic_DNA"/>
</dbReference>
<dbReference type="InterPro" id="IPR050486">
    <property type="entry name" value="Mannose-1P_guanyltransferase"/>
</dbReference>
<dbReference type="Pfam" id="PF00483">
    <property type="entry name" value="NTP_transferase"/>
    <property type="match status" value="1"/>
</dbReference>
<dbReference type="PANTHER" id="PTHR22572">
    <property type="entry name" value="SUGAR-1-PHOSPHATE GUANYL TRANSFERASE"/>
    <property type="match status" value="1"/>
</dbReference>
<feature type="domain" description="CBS" evidence="2">
    <location>
        <begin position="66"/>
        <end position="122"/>
    </location>
</feature>
<evidence type="ECO:0000259" key="2">
    <source>
        <dbReference type="PROSITE" id="PS51371"/>
    </source>
</evidence>
<keyword evidence="1" id="KW-0129">CBS domain</keyword>
<dbReference type="Proteomes" id="UP001462502">
    <property type="component" value="Unassembled WGS sequence"/>
</dbReference>
<evidence type="ECO:0000313" key="5">
    <source>
        <dbReference type="Proteomes" id="UP000252038"/>
    </source>
</evidence>
<dbReference type="Gene3D" id="3.10.580.10">
    <property type="entry name" value="CBS-domain"/>
    <property type="match status" value="1"/>
</dbReference>
<gene>
    <name evidence="4" type="ORF">ABI908_11520</name>
    <name evidence="3" type="ORF">DK843_16880</name>
</gene>
<dbReference type="SUPFAM" id="SSF53448">
    <property type="entry name" value="Nucleotide-diphospho-sugar transferases"/>
    <property type="match status" value="1"/>
</dbReference>
<dbReference type="RefSeq" id="WP_114061552.1">
    <property type="nucleotide sequence ID" value="NZ_CP029495.1"/>
</dbReference>
<dbReference type="Pfam" id="PF00571">
    <property type="entry name" value="CBS"/>
    <property type="match status" value="2"/>
</dbReference>
<keyword evidence="6" id="KW-1185">Reference proteome</keyword>
<sequence>MKSWQSTLIGPDVSLREALEIIDSAGTQLAVVVDEHRRLLGTVSDGDARRALLSGLGMDDRVDRVMHAGATVVASSSTPHEIQATMRRTGRHQLPIVDAEGVVVGLALISDYLSAARRNNWVVIMAGGLGTRLQELTRDTPKPMLKVGSRPLLETIIRSYAEQGFHRFYLAVNYKAEQIEDHFGDGAALGVDIRYLREEQRMGTAGALSLLPERPNAPLIVTNADLLTKENFGLLVDQHVEAGAHATMAVRHFEMQVPFGVVNVREGHIHSIEEKPVQRFVVSAGINVLSPEVLELVPAGSFFDMPSLFDRVLEHGMKARAYQIDGYWLDIGRLPDFERANLEYTEIFND</sequence>